<name>K9WL17_9CYAN</name>
<sequence>MSQITIQCRLVANVSTRHQIWTLMAERNTPLINELLEQIGQHPDFETWRQKRKIPAGIIKQLCEPLRTDSRFIGQPGRFYASASALVDYIYKSWLKVQQRLQRKLEGQMRWLGMLKSDEELVNQSGCTLEVIRTKASEILVPLTSKNESPQPTQTKGKKSKKPQDLGSNRSISKTLFQVYDDIEDLLTKNAICYLLKNGCKIPDQEEDKEKFAKRRRKTEIKISRLEEQLASRIPKGRNLTGEKWLETLIAATSTVPENESQARSWQDRLLTKPQSVPFPVTYESNEDLTWSKNSKGRLCVKFNGLSEHTFQIYCDQRQLKWFQRFLEDQQIKRESKDQHSSSLFTLRSGQIAWALGKGKGDAWNIHHLTLYCTLDTRLWTAEGTEQVRQEKADDIAKTLARMKEKGDLNDKQQAFIKRKNSTLARLNNPFPRPSQPLYQGRSHIAVGISLGLGKPATAAIVDGTTGEAIAYRSIRQLLGDNYKLFNRQRQEKQRQSHQRHKAQKNATSNQFGESELGEYVDRLLAKEIVTLAQTYQAGSIVLPKLGDMRELVHSEIQTRAEQKIPSYVEGQQKYAKQYRVNVHQWSYGRLIENIQVQAAKIGISIEQGQQPVRGSPQEKAKEMAIAAYHSRLNP</sequence>
<dbReference type="PATRIC" id="fig|1173027.3.peg.5334"/>
<evidence type="ECO:0000256" key="1">
    <source>
        <dbReference type="SAM" id="MobiDB-lite"/>
    </source>
</evidence>
<dbReference type="Proteomes" id="UP000010471">
    <property type="component" value="Chromosome"/>
</dbReference>
<feature type="region of interest" description="Disordered" evidence="1">
    <location>
        <begin position="142"/>
        <end position="167"/>
    </location>
</feature>
<evidence type="ECO:0000313" key="2">
    <source>
        <dbReference type="EMBL" id="AFZ20479.1"/>
    </source>
</evidence>
<dbReference type="OrthoDB" id="527512at2"/>
<dbReference type="NCBIfam" id="NF038191">
    <property type="entry name" value="V_Cas12k"/>
    <property type="match status" value="1"/>
</dbReference>
<dbReference type="KEGG" id="mic:Mic7113_4810"/>
<gene>
    <name evidence="2" type="ORF">Mic7113_4810</name>
</gene>
<dbReference type="STRING" id="1173027.Mic7113_4810"/>
<feature type="region of interest" description="Disordered" evidence="1">
    <location>
        <begin position="489"/>
        <end position="511"/>
    </location>
</feature>
<feature type="compositionally biased region" description="Polar residues" evidence="1">
    <location>
        <begin position="144"/>
        <end position="155"/>
    </location>
</feature>
<reference evidence="2 3" key="1">
    <citation type="submission" date="2012-06" db="EMBL/GenBank/DDBJ databases">
        <title>Finished chromosome of genome of Microcoleus sp. PCC 7113.</title>
        <authorList>
            <consortium name="US DOE Joint Genome Institute"/>
            <person name="Gugger M."/>
            <person name="Coursin T."/>
            <person name="Rippka R."/>
            <person name="Tandeau De Marsac N."/>
            <person name="Huntemann M."/>
            <person name="Wei C.-L."/>
            <person name="Han J."/>
            <person name="Detter J.C."/>
            <person name="Han C."/>
            <person name="Tapia R."/>
            <person name="Chen A."/>
            <person name="Kyrpides N."/>
            <person name="Mavromatis K."/>
            <person name="Markowitz V."/>
            <person name="Szeto E."/>
            <person name="Ivanova N."/>
            <person name="Pagani I."/>
            <person name="Pati A."/>
            <person name="Goodwin L."/>
            <person name="Nordberg H.P."/>
            <person name="Cantor M.N."/>
            <person name="Hua S.X."/>
            <person name="Woyke T."/>
            <person name="Kerfeld C.A."/>
        </authorList>
    </citation>
    <scope>NUCLEOTIDE SEQUENCE [LARGE SCALE GENOMIC DNA]</scope>
    <source>
        <strain evidence="2 3">PCC 7113</strain>
    </source>
</reference>
<dbReference type="EMBL" id="CP003630">
    <property type="protein sequence ID" value="AFZ20479.1"/>
    <property type="molecule type" value="Genomic_DNA"/>
</dbReference>
<dbReference type="RefSeq" id="WP_015184614.1">
    <property type="nucleotide sequence ID" value="NC_019738.1"/>
</dbReference>
<keyword evidence="3" id="KW-1185">Reference proteome</keyword>
<organism evidence="2 3">
    <name type="scientific">Allocoleopsis franciscana PCC 7113</name>
    <dbReference type="NCBI Taxonomy" id="1173027"/>
    <lineage>
        <taxon>Bacteria</taxon>
        <taxon>Bacillati</taxon>
        <taxon>Cyanobacteriota</taxon>
        <taxon>Cyanophyceae</taxon>
        <taxon>Coleofasciculales</taxon>
        <taxon>Coleofasciculaceae</taxon>
        <taxon>Allocoleopsis</taxon>
        <taxon>Allocoleopsis franciscana</taxon>
    </lineage>
</organism>
<dbReference type="eggNOG" id="COG0675">
    <property type="taxonomic scope" value="Bacteria"/>
</dbReference>
<proteinExistence type="predicted"/>
<dbReference type="InterPro" id="IPR049868">
    <property type="entry name" value="V_Cas12k"/>
</dbReference>
<accession>K9WL17</accession>
<dbReference type="HOGENOM" id="CLU_384464_0_0_3"/>
<protein>
    <submittedName>
        <fullName evidence="2">Uncharacterized protein</fullName>
    </submittedName>
</protein>
<evidence type="ECO:0000313" key="3">
    <source>
        <dbReference type="Proteomes" id="UP000010471"/>
    </source>
</evidence>
<dbReference type="AlphaFoldDB" id="K9WL17"/>